<keyword evidence="4" id="KW-0067">ATP-binding</keyword>
<dbReference type="GeneID" id="68357082"/>
<dbReference type="Pfam" id="PF09334">
    <property type="entry name" value="tRNA-synt_1g"/>
    <property type="match status" value="2"/>
</dbReference>
<reference evidence="9" key="1">
    <citation type="submission" date="2021-09" db="EMBL/GenBank/DDBJ databases">
        <title>A high-quality genome of the endoparasitic fungus Hirsutella rhossiliensis with a comparison of Hirsutella genomes reveals transposable elements contributing to genome size variation.</title>
        <authorList>
            <person name="Lin R."/>
            <person name="Jiao Y."/>
            <person name="Sun X."/>
            <person name="Ling J."/>
            <person name="Xie B."/>
            <person name="Cheng X."/>
        </authorList>
    </citation>
    <scope>NUCLEOTIDE SEQUENCE</scope>
    <source>
        <strain evidence="9">HR02</strain>
    </source>
</reference>
<evidence type="ECO:0000256" key="5">
    <source>
        <dbReference type="ARBA" id="ARBA00022917"/>
    </source>
</evidence>
<evidence type="ECO:0000256" key="2">
    <source>
        <dbReference type="ARBA" id="ARBA00022598"/>
    </source>
</evidence>
<feature type="domain" description="Methionyl/Leucyl tRNA synthetase" evidence="8">
    <location>
        <begin position="64"/>
        <end position="135"/>
    </location>
</feature>
<dbReference type="Gene3D" id="2.20.28.20">
    <property type="entry name" value="Methionyl-tRNA synthetase, Zn-domain"/>
    <property type="match status" value="1"/>
</dbReference>
<evidence type="ECO:0000256" key="1">
    <source>
        <dbReference type="ARBA" id="ARBA00005594"/>
    </source>
</evidence>
<gene>
    <name evidence="9" type="ORF">HRG_07953</name>
</gene>
<comment type="catalytic activity">
    <reaction evidence="7">
        <text>tRNA(Met) + L-methionine + ATP = L-methionyl-tRNA(Met) + AMP + diphosphate</text>
        <dbReference type="Rhea" id="RHEA:13481"/>
        <dbReference type="Rhea" id="RHEA-COMP:9667"/>
        <dbReference type="Rhea" id="RHEA-COMP:9698"/>
        <dbReference type="ChEBI" id="CHEBI:30616"/>
        <dbReference type="ChEBI" id="CHEBI:33019"/>
        <dbReference type="ChEBI" id="CHEBI:57844"/>
        <dbReference type="ChEBI" id="CHEBI:78442"/>
        <dbReference type="ChEBI" id="CHEBI:78530"/>
        <dbReference type="ChEBI" id="CHEBI:456215"/>
        <dbReference type="EC" id="6.1.1.10"/>
    </reaction>
</comment>
<dbReference type="PANTHER" id="PTHR45765">
    <property type="entry name" value="METHIONINE--TRNA LIGASE"/>
    <property type="match status" value="1"/>
</dbReference>
<evidence type="ECO:0000313" key="9">
    <source>
        <dbReference type="EMBL" id="KAH0960800.1"/>
    </source>
</evidence>
<evidence type="ECO:0000313" key="10">
    <source>
        <dbReference type="Proteomes" id="UP000824596"/>
    </source>
</evidence>
<feature type="domain" description="Methionyl/Leucyl tRNA synthetase" evidence="8">
    <location>
        <begin position="12"/>
        <end position="49"/>
    </location>
</feature>
<dbReference type="InterPro" id="IPR015413">
    <property type="entry name" value="Methionyl/Leucyl_tRNA_Synth"/>
</dbReference>
<proteinExistence type="inferred from homology"/>
<keyword evidence="3" id="KW-0547">Nucleotide-binding</keyword>
<evidence type="ECO:0000256" key="3">
    <source>
        <dbReference type="ARBA" id="ARBA00022741"/>
    </source>
</evidence>
<dbReference type="Gene3D" id="3.40.50.620">
    <property type="entry name" value="HUPs"/>
    <property type="match status" value="2"/>
</dbReference>
<dbReference type="GO" id="GO:0006431">
    <property type="term" value="P:methionyl-tRNA aminoacylation"/>
    <property type="evidence" value="ECO:0007669"/>
    <property type="project" value="TreeGrafter"/>
</dbReference>
<keyword evidence="2" id="KW-0436">Ligase</keyword>
<comment type="caution">
    <text evidence="9">The sequence shown here is derived from an EMBL/GenBank/DDBJ whole genome shotgun (WGS) entry which is preliminary data.</text>
</comment>
<evidence type="ECO:0000256" key="6">
    <source>
        <dbReference type="ARBA" id="ARBA00023146"/>
    </source>
</evidence>
<evidence type="ECO:0000259" key="8">
    <source>
        <dbReference type="Pfam" id="PF09334"/>
    </source>
</evidence>
<dbReference type="RefSeq" id="XP_044718313.1">
    <property type="nucleotide sequence ID" value="XM_044866424.1"/>
</dbReference>
<dbReference type="OrthoDB" id="5844513at2759"/>
<keyword evidence="6 9" id="KW-0030">Aminoacyl-tRNA synthetase</keyword>
<keyword evidence="10" id="KW-1185">Reference proteome</keyword>
<dbReference type="InterPro" id="IPR014729">
    <property type="entry name" value="Rossmann-like_a/b/a_fold"/>
</dbReference>
<dbReference type="PANTHER" id="PTHR45765:SF1">
    <property type="entry name" value="METHIONINE--TRNA LIGASE, CYTOPLASMIC"/>
    <property type="match status" value="1"/>
</dbReference>
<dbReference type="AlphaFoldDB" id="A0A9P8SGS3"/>
<dbReference type="GO" id="GO:0005524">
    <property type="term" value="F:ATP binding"/>
    <property type="evidence" value="ECO:0007669"/>
    <property type="project" value="UniProtKB-KW"/>
</dbReference>
<protein>
    <submittedName>
        <fullName evidence="9">tRNA synthetases class I (M) domain-containing protein</fullName>
    </submittedName>
</protein>
<accession>A0A9P8SGS3</accession>
<dbReference type="Proteomes" id="UP000824596">
    <property type="component" value="Unassembled WGS sequence"/>
</dbReference>
<dbReference type="InterPro" id="IPR023458">
    <property type="entry name" value="Met-tRNA_ligase_1"/>
</dbReference>
<evidence type="ECO:0000256" key="7">
    <source>
        <dbReference type="ARBA" id="ARBA00047364"/>
    </source>
</evidence>
<dbReference type="SUPFAM" id="SSF52374">
    <property type="entry name" value="Nucleotidylyl transferase"/>
    <property type="match status" value="1"/>
</dbReference>
<dbReference type="InterPro" id="IPR029038">
    <property type="entry name" value="MetRS_Zn"/>
</dbReference>
<sequence>MSSQGTAEDVGRGVNTLYIGGTDEYGTTSEAKALVEKCTPQEFWDKSITRSWQTASSRASALSGYADARGDQCDLYGQLLEFLQLKHPRCKIDGSKPVTKDTKYIFFKLDKLQPDVEAFFRDSAANGAWSNNSKVITSA</sequence>
<comment type="similarity">
    <text evidence="1">Belongs to the class-I aminoacyl-tRNA synthetase family.</text>
</comment>
<dbReference type="EMBL" id="JAIZPD010000009">
    <property type="protein sequence ID" value="KAH0960800.1"/>
    <property type="molecule type" value="Genomic_DNA"/>
</dbReference>
<dbReference type="GO" id="GO:0004825">
    <property type="term" value="F:methionine-tRNA ligase activity"/>
    <property type="evidence" value="ECO:0007669"/>
    <property type="project" value="UniProtKB-EC"/>
</dbReference>
<evidence type="ECO:0000256" key="4">
    <source>
        <dbReference type="ARBA" id="ARBA00022840"/>
    </source>
</evidence>
<dbReference type="GO" id="GO:0005829">
    <property type="term" value="C:cytosol"/>
    <property type="evidence" value="ECO:0007669"/>
    <property type="project" value="TreeGrafter"/>
</dbReference>
<name>A0A9P8SGS3_9HYPO</name>
<dbReference type="GO" id="GO:0017101">
    <property type="term" value="C:aminoacyl-tRNA synthetase multienzyme complex"/>
    <property type="evidence" value="ECO:0007669"/>
    <property type="project" value="TreeGrafter"/>
</dbReference>
<organism evidence="9 10">
    <name type="scientific">Hirsutella rhossiliensis</name>
    <dbReference type="NCBI Taxonomy" id="111463"/>
    <lineage>
        <taxon>Eukaryota</taxon>
        <taxon>Fungi</taxon>
        <taxon>Dikarya</taxon>
        <taxon>Ascomycota</taxon>
        <taxon>Pezizomycotina</taxon>
        <taxon>Sordariomycetes</taxon>
        <taxon>Hypocreomycetidae</taxon>
        <taxon>Hypocreales</taxon>
        <taxon>Ophiocordycipitaceae</taxon>
        <taxon>Hirsutella</taxon>
    </lineage>
</organism>
<keyword evidence="5" id="KW-0648">Protein biosynthesis</keyword>